<proteinExistence type="predicted"/>
<comment type="caution">
    <text evidence="1">The sequence shown here is derived from an EMBL/GenBank/DDBJ whole genome shotgun (WGS) entry which is preliminary data.</text>
</comment>
<evidence type="ECO:0000313" key="2">
    <source>
        <dbReference type="Proteomes" id="UP001165122"/>
    </source>
</evidence>
<gene>
    <name evidence="1" type="ORF">TrLO_g7860</name>
</gene>
<dbReference type="EMBL" id="BRXW01000500">
    <property type="protein sequence ID" value="GMH60497.1"/>
    <property type="molecule type" value="Genomic_DNA"/>
</dbReference>
<keyword evidence="2" id="KW-1185">Reference proteome</keyword>
<evidence type="ECO:0000313" key="1">
    <source>
        <dbReference type="EMBL" id="GMH60497.1"/>
    </source>
</evidence>
<dbReference type="AlphaFoldDB" id="A0A9W7DZ56"/>
<name>A0A9W7DZ56_9STRA</name>
<reference evidence="2" key="1">
    <citation type="journal article" date="2023" name="Commun. Biol.">
        <title>Genome analysis of Parmales, the sister group of diatoms, reveals the evolutionary specialization of diatoms from phago-mixotrophs to photoautotrophs.</title>
        <authorList>
            <person name="Ban H."/>
            <person name="Sato S."/>
            <person name="Yoshikawa S."/>
            <person name="Yamada K."/>
            <person name="Nakamura Y."/>
            <person name="Ichinomiya M."/>
            <person name="Sato N."/>
            <person name="Blanc-Mathieu R."/>
            <person name="Endo H."/>
            <person name="Kuwata A."/>
            <person name="Ogata H."/>
        </authorList>
    </citation>
    <scope>NUCLEOTIDE SEQUENCE [LARGE SCALE GENOMIC DNA]</scope>
    <source>
        <strain evidence="2">NIES 3700</strain>
    </source>
</reference>
<protein>
    <submittedName>
        <fullName evidence="1">Uncharacterized protein</fullName>
    </submittedName>
</protein>
<dbReference type="Proteomes" id="UP001165122">
    <property type="component" value="Unassembled WGS sequence"/>
</dbReference>
<accession>A0A9W7DZ56</accession>
<organism evidence="1 2">
    <name type="scientific">Triparma laevis f. longispina</name>
    <dbReference type="NCBI Taxonomy" id="1714387"/>
    <lineage>
        <taxon>Eukaryota</taxon>
        <taxon>Sar</taxon>
        <taxon>Stramenopiles</taxon>
        <taxon>Ochrophyta</taxon>
        <taxon>Bolidophyceae</taxon>
        <taxon>Parmales</taxon>
        <taxon>Triparmaceae</taxon>
        <taxon>Triparma</taxon>
    </lineage>
</organism>
<sequence>MIVWRLLTNGVVAYLALEELGESRYLGFSTGLVRYVISLALAAVGPVIFFRYCDEDFDLSIFWRPYSGKQHVKEWFTSDRVNNVKLTNKDEERWNIIKRKHPVYLPFEEITLWLCKHLVETYEDRNVERPVWMTGKNEDPFIKRIVAIYEWKNLGARFDNELNEALTKLFGRSGADLEVGVNKQLTFIKSKRSHISRSKIYPEVDKET</sequence>